<evidence type="ECO:0000256" key="1">
    <source>
        <dbReference type="SAM" id="MobiDB-lite"/>
    </source>
</evidence>
<name>A0AB39QJM3_9ACTN</name>
<accession>A0AB39QJM3</accession>
<feature type="region of interest" description="Disordered" evidence="1">
    <location>
        <begin position="56"/>
        <end position="84"/>
    </location>
</feature>
<dbReference type="RefSeq" id="WP_369222583.1">
    <property type="nucleotide sequence ID" value="NZ_CP163441.1"/>
</dbReference>
<evidence type="ECO:0000313" key="2">
    <source>
        <dbReference type="EMBL" id="XDQ43455.1"/>
    </source>
</evidence>
<reference evidence="2" key="1">
    <citation type="submission" date="2024-07" db="EMBL/GenBank/DDBJ databases">
        <authorList>
            <person name="Yu S.T."/>
        </authorList>
    </citation>
    <scope>NUCLEOTIDE SEQUENCE</scope>
    <source>
        <strain evidence="2">R39</strain>
    </source>
</reference>
<proteinExistence type="predicted"/>
<gene>
    <name evidence="2" type="ORF">AB5J52_14935</name>
</gene>
<dbReference type="AlphaFoldDB" id="A0AB39QJM3"/>
<dbReference type="EMBL" id="CP163441">
    <property type="protein sequence ID" value="XDQ43455.1"/>
    <property type="molecule type" value="Genomic_DNA"/>
</dbReference>
<sequence length="84" mass="8576">MDFAPPPGELVDDAAVLARLAAVAAALEQLRRAAAAPVGEHSGAFLNDVLHALPTRTGLPRTNCAPKAAPWPPLGSGTPSGHYD</sequence>
<organism evidence="2">
    <name type="scientific">Streptomyces sp. R39</name>
    <dbReference type="NCBI Taxonomy" id="3238631"/>
    <lineage>
        <taxon>Bacteria</taxon>
        <taxon>Bacillati</taxon>
        <taxon>Actinomycetota</taxon>
        <taxon>Actinomycetes</taxon>
        <taxon>Kitasatosporales</taxon>
        <taxon>Streptomycetaceae</taxon>
        <taxon>Streptomyces</taxon>
    </lineage>
</organism>
<protein>
    <submittedName>
        <fullName evidence="2">Uncharacterized protein</fullName>
    </submittedName>
</protein>